<evidence type="ECO:0000256" key="1">
    <source>
        <dbReference type="SAM" id="Phobius"/>
    </source>
</evidence>
<proteinExistence type="predicted"/>
<organism evidence="2 3">
    <name type="scientific">Parelaphostrongylus tenuis</name>
    <name type="common">Meningeal worm</name>
    <dbReference type="NCBI Taxonomy" id="148309"/>
    <lineage>
        <taxon>Eukaryota</taxon>
        <taxon>Metazoa</taxon>
        <taxon>Ecdysozoa</taxon>
        <taxon>Nematoda</taxon>
        <taxon>Chromadorea</taxon>
        <taxon>Rhabditida</taxon>
        <taxon>Rhabditina</taxon>
        <taxon>Rhabditomorpha</taxon>
        <taxon>Strongyloidea</taxon>
        <taxon>Metastrongylidae</taxon>
        <taxon>Parelaphostrongylus</taxon>
    </lineage>
</organism>
<feature type="transmembrane region" description="Helical" evidence="1">
    <location>
        <begin position="75"/>
        <end position="98"/>
    </location>
</feature>
<keyword evidence="1" id="KW-0472">Membrane</keyword>
<dbReference type="Proteomes" id="UP001196413">
    <property type="component" value="Unassembled WGS sequence"/>
</dbReference>
<dbReference type="AlphaFoldDB" id="A0AAD5M9G9"/>
<name>A0AAD5M9G9_PARTN</name>
<evidence type="ECO:0000313" key="3">
    <source>
        <dbReference type="Proteomes" id="UP001196413"/>
    </source>
</evidence>
<sequence>MFRCRKGSLYKRFAKDKISNMMTNNDVPSTAPKSESLAIALEAMAMSWGPVHFLHDKSKYKSLSDIIILLKKKYILLPTVVVLMVVVIGLVASFTYVINRKKKAAEEKALQDRKAQLLADWGGRGFYGKK</sequence>
<protein>
    <submittedName>
        <fullName evidence="2">Uncharacterized protein</fullName>
    </submittedName>
</protein>
<comment type="caution">
    <text evidence="2">The sequence shown here is derived from an EMBL/GenBank/DDBJ whole genome shotgun (WGS) entry which is preliminary data.</text>
</comment>
<accession>A0AAD5M9G9</accession>
<reference evidence="2" key="1">
    <citation type="submission" date="2021-06" db="EMBL/GenBank/DDBJ databases">
        <title>Parelaphostrongylus tenuis whole genome reference sequence.</title>
        <authorList>
            <person name="Garwood T.J."/>
            <person name="Larsen P.A."/>
            <person name="Fountain-Jones N.M."/>
            <person name="Garbe J.R."/>
            <person name="Macchietto M.G."/>
            <person name="Kania S.A."/>
            <person name="Gerhold R.W."/>
            <person name="Richards J.E."/>
            <person name="Wolf T.M."/>
        </authorList>
    </citation>
    <scope>NUCLEOTIDE SEQUENCE</scope>
    <source>
        <strain evidence="2">MNPRO001-30</strain>
        <tissue evidence="2">Meninges</tissue>
    </source>
</reference>
<keyword evidence="1" id="KW-1133">Transmembrane helix</keyword>
<dbReference type="EMBL" id="JAHQIW010001559">
    <property type="protein sequence ID" value="KAJ1352898.1"/>
    <property type="molecule type" value="Genomic_DNA"/>
</dbReference>
<keyword evidence="3" id="KW-1185">Reference proteome</keyword>
<keyword evidence="1" id="KW-0812">Transmembrane</keyword>
<gene>
    <name evidence="2" type="ORF">KIN20_009398</name>
</gene>
<evidence type="ECO:0000313" key="2">
    <source>
        <dbReference type="EMBL" id="KAJ1352898.1"/>
    </source>
</evidence>